<feature type="transmembrane region" description="Helical" evidence="6">
    <location>
        <begin position="83"/>
        <end position="115"/>
    </location>
</feature>
<keyword evidence="3 6" id="KW-0812">Transmembrane</keyword>
<feature type="transmembrane region" description="Helical" evidence="6">
    <location>
        <begin position="135"/>
        <end position="153"/>
    </location>
</feature>
<dbReference type="InterPro" id="IPR001851">
    <property type="entry name" value="ABC_transp_permease"/>
</dbReference>
<dbReference type="CDD" id="cd06580">
    <property type="entry name" value="TM_PBP1_transp_TpRbsC_like"/>
    <property type="match status" value="1"/>
</dbReference>
<accession>A0ABV1GH61</accession>
<evidence type="ECO:0000256" key="2">
    <source>
        <dbReference type="ARBA" id="ARBA00022475"/>
    </source>
</evidence>
<gene>
    <name evidence="7" type="ORF">WMO24_12260</name>
</gene>
<keyword evidence="4 6" id="KW-1133">Transmembrane helix</keyword>
<dbReference type="RefSeq" id="WP_349216709.1">
    <property type="nucleotide sequence ID" value="NZ_JBBMFA010000103.1"/>
</dbReference>
<dbReference type="PANTHER" id="PTHR47089">
    <property type="entry name" value="ABC TRANSPORTER, PERMEASE PROTEIN"/>
    <property type="match status" value="1"/>
</dbReference>
<feature type="transmembrane region" description="Helical" evidence="6">
    <location>
        <begin position="271"/>
        <end position="294"/>
    </location>
</feature>
<feature type="transmembrane region" description="Helical" evidence="6">
    <location>
        <begin position="230"/>
        <end position="250"/>
    </location>
</feature>
<feature type="transmembrane region" description="Helical" evidence="6">
    <location>
        <begin position="174"/>
        <end position="200"/>
    </location>
</feature>
<protein>
    <submittedName>
        <fullName evidence="7">ABC transporter permease</fullName>
    </submittedName>
</protein>
<evidence type="ECO:0000256" key="6">
    <source>
        <dbReference type="SAM" id="Phobius"/>
    </source>
</evidence>
<dbReference type="EMBL" id="JBBMFA010000103">
    <property type="protein sequence ID" value="MEQ2521196.1"/>
    <property type="molecule type" value="Genomic_DNA"/>
</dbReference>
<sequence>MKNKKNLTVVLGVVTAVIIGMIMLASQGYSPSTCYTSILKYSLSTDVGRANTINRFVFLMLAGASAAMALGSGASNLGQFGQLLMGAMAATLIGLYVPAPAIILIPLMILAGMLAGALWAGVAALGKKLFGMNEFIITLMLNFVADYFIRYLISTPLKDPATQWPASRVVSENGILPAFGKIDSAVFIMIAVYIAAVFLVRKSKMGYELRIMGQNELFARVGGCNTDKNFFRAMLLSGALAGLLGAMMIVGATQQHRVISGLGESFANDGLMISIIAGNNIAGVFIYAILFSILQSGATGMQLDTGVPSEFTTMLIAITVLSVVAFRAYSGIFINKMIARRKTKDLEVSK</sequence>
<dbReference type="Pfam" id="PF02653">
    <property type="entry name" value="BPD_transp_2"/>
    <property type="match status" value="1"/>
</dbReference>
<evidence type="ECO:0000256" key="1">
    <source>
        <dbReference type="ARBA" id="ARBA00004651"/>
    </source>
</evidence>
<organism evidence="7 8">
    <name type="scientific">Ruthenibacterium intestinale</name>
    <dbReference type="NCBI Taxonomy" id="3133163"/>
    <lineage>
        <taxon>Bacteria</taxon>
        <taxon>Bacillati</taxon>
        <taxon>Bacillota</taxon>
        <taxon>Clostridia</taxon>
        <taxon>Eubacteriales</taxon>
        <taxon>Oscillospiraceae</taxon>
        <taxon>Ruthenibacterium</taxon>
    </lineage>
</organism>
<feature type="transmembrane region" description="Helical" evidence="6">
    <location>
        <begin position="52"/>
        <end position="71"/>
    </location>
</feature>
<proteinExistence type="predicted"/>
<evidence type="ECO:0000256" key="3">
    <source>
        <dbReference type="ARBA" id="ARBA00022692"/>
    </source>
</evidence>
<keyword evidence="8" id="KW-1185">Reference proteome</keyword>
<dbReference type="PANTHER" id="PTHR47089:SF1">
    <property type="entry name" value="GUANOSINE ABC TRANSPORTER PERMEASE PROTEIN NUPP"/>
    <property type="match status" value="1"/>
</dbReference>
<comment type="subcellular location">
    <subcellularLocation>
        <location evidence="1">Cell membrane</location>
        <topology evidence="1">Multi-pass membrane protein</topology>
    </subcellularLocation>
</comment>
<keyword evidence="5 6" id="KW-0472">Membrane</keyword>
<feature type="transmembrane region" description="Helical" evidence="6">
    <location>
        <begin position="314"/>
        <end position="334"/>
    </location>
</feature>
<evidence type="ECO:0000313" key="8">
    <source>
        <dbReference type="Proteomes" id="UP001477672"/>
    </source>
</evidence>
<evidence type="ECO:0000256" key="4">
    <source>
        <dbReference type="ARBA" id="ARBA00022989"/>
    </source>
</evidence>
<comment type="caution">
    <text evidence="7">The sequence shown here is derived from an EMBL/GenBank/DDBJ whole genome shotgun (WGS) entry which is preliminary data.</text>
</comment>
<evidence type="ECO:0000313" key="7">
    <source>
        <dbReference type="EMBL" id="MEQ2521196.1"/>
    </source>
</evidence>
<evidence type="ECO:0000256" key="5">
    <source>
        <dbReference type="ARBA" id="ARBA00023136"/>
    </source>
</evidence>
<keyword evidence="2" id="KW-1003">Cell membrane</keyword>
<dbReference type="Proteomes" id="UP001477672">
    <property type="component" value="Unassembled WGS sequence"/>
</dbReference>
<name>A0ABV1GH61_9FIRM</name>
<reference evidence="7 8" key="1">
    <citation type="submission" date="2024-03" db="EMBL/GenBank/DDBJ databases">
        <title>Human intestinal bacterial collection.</title>
        <authorList>
            <person name="Pauvert C."/>
            <person name="Hitch T.C.A."/>
            <person name="Clavel T."/>
        </authorList>
    </citation>
    <scope>NUCLEOTIDE SEQUENCE [LARGE SCALE GENOMIC DNA]</scope>
    <source>
        <strain evidence="7 8">CLA-JM-H11</strain>
    </source>
</reference>